<dbReference type="Pfam" id="PF00512">
    <property type="entry name" value="HisKA"/>
    <property type="match status" value="1"/>
</dbReference>
<organism evidence="13 14">
    <name type="scientific">Levilinea saccharolytica</name>
    <dbReference type="NCBI Taxonomy" id="229921"/>
    <lineage>
        <taxon>Bacteria</taxon>
        <taxon>Bacillati</taxon>
        <taxon>Chloroflexota</taxon>
        <taxon>Anaerolineae</taxon>
        <taxon>Anaerolineales</taxon>
        <taxon>Anaerolineaceae</taxon>
        <taxon>Levilinea</taxon>
    </lineage>
</organism>
<dbReference type="Gene3D" id="6.10.340.10">
    <property type="match status" value="1"/>
</dbReference>
<dbReference type="SUPFAM" id="SSF47384">
    <property type="entry name" value="Homodimeric domain of signal transducing histidine kinase"/>
    <property type="match status" value="1"/>
</dbReference>
<dbReference type="SUPFAM" id="SSF55874">
    <property type="entry name" value="ATPase domain of HSP90 chaperone/DNA topoisomerase II/histidine kinase"/>
    <property type="match status" value="1"/>
</dbReference>
<dbReference type="AlphaFoldDB" id="A0A0P6X877"/>
<keyword evidence="14" id="KW-1185">Reference proteome</keyword>
<dbReference type="GO" id="GO:0005524">
    <property type="term" value="F:ATP binding"/>
    <property type="evidence" value="ECO:0007669"/>
    <property type="project" value="UniProtKB-KW"/>
</dbReference>
<dbReference type="InterPro" id="IPR036890">
    <property type="entry name" value="HATPase_C_sf"/>
</dbReference>
<evidence type="ECO:0000313" key="13">
    <source>
        <dbReference type="EMBL" id="KPL75628.1"/>
    </source>
</evidence>
<dbReference type="PANTHER" id="PTHR42878">
    <property type="entry name" value="TWO-COMPONENT HISTIDINE KINASE"/>
    <property type="match status" value="1"/>
</dbReference>
<sequence length="450" mass="49413">MRSLFLKLTLAFLLISVVAALLVGLFSRLATSREFDRLVSQQATENFVAAAAQYYAENGSWAGASETLHNGPPLPAGAPEVGRGPRFVLVDLNQNVVVGSGNFQTGQRMRMMEMMGMMQSSPVVVNGQRVGTVYSLGNPRLEPREIEYVRRLQNSLWLAALGSAVAALVLGVFLARTLTRPVRELTQAIRSMAQGDLHQTVPVRSQDELGELAAAFNHMSQEMAHANHLRRQMTADIAHDLRTPLTVLNGYLEALRDGVLPPSPERYEVMYSEVRHLTHLVEDLRTLSLADAGELSMQPQAVQPRLLLEQTAAAFQHQAAQQHVQLRVVAEEPLPEMWADTARMEQVLDNLVSNALHHTPAEGEIILSARAAEDGVELRVRDTGEGMDAQTLPQIFERFYRADSARQNSASGLGLAITKSLVELHGGRIRAESPGLGQGSTFIVWMPARL</sequence>
<evidence type="ECO:0000256" key="1">
    <source>
        <dbReference type="ARBA" id="ARBA00000085"/>
    </source>
</evidence>
<feature type="domain" description="HAMP" evidence="12">
    <location>
        <begin position="176"/>
        <end position="228"/>
    </location>
</feature>
<dbReference type="InterPro" id="IPR036097">
    <property type="entry name" value="HisK_dim/P_sf"/>
</dbReference>
<dbReference type="InterPro" id="IPR003594">
    <property type="entry name" value="HATPase_dom"/>
</dbReference>
<dbReference type="SMART" id="SM00387">
    <property type="entry name" value="HATPase_c"/>
    <property type="match status" value="1"/>
</dbReference>
<dbReference type="InterPro" id="IPR005467">
    <property type="entry name" value="His_kinase_dom"/>
</dbReference>
<dbReference type="PANTHER" id="PTHR42878:SF7">
    <property type="entry name" value="SENSOR HISTIDINE KINASE GLRK"/>
    <property type="match status" value="1"/>
</dbReference>
<feature type="transmembrane region" description="Helical" evidence="10">
    <location>
        <begin position="156"/>
        <end position="175"/>
    </location>
</feature>
<dbReference type="Gene3D" id="1.10.287.130">
    <property type="match status" value="1"/>
</dbReference>
<dbReference type="EC" id="2.7.13.3" evidence="3"/>
<dbReference type="Pfam" id="PF02518">
    <property type="entry name" value="HATPase_c"/>
    <property type="match status" value="1"/>
</dbReference>
<dbReference type="Gene3D" id="3.30.565.10">
    <property type="entry name" value="Histidine kinase-like ATPase, C-terminal domain"/>
    <property type="match status" value="1"/>
</dbReference>
<name>A0A0P6X877_9CHLR</name>
<dbReference type="Pfam" id="PF00672">
    <property type="entry name" value="HAMP"/>
    <property type="match status" value="1"/>
</dbReference>
<dbReference type="CDD" id="cd00075">
    <property type="entry name" value="HATPase"/>
    <property type="match status" value="1"/>
</dbReference>
<evidence type="ECO:0000256" key="6">
    <source>
        <dbReference type="ARBA" id="ARBA00022741"/>
    </source>
</evidence>
<evidence type="ECO:0000256" key="3">
    <source>
        <dbReference type="ARBA" id="ARBA00012438"/>
    </source>
</evidence>
<evidence type="ECO:0000256" key="10">
    <source>
        <dbReference type="SAM" id="Phobius"/>
    </source>
</evidence>
<keyword evidence="10" id="KW-0812">Transmembrane</keyword>
<dbReference type="InterPro" id="IPR050351">
    <property type="entry name" value="BphY/WalK/GraS-like"/>
</dbReference>
<keyword evidence="5" id="KW-0808">Transferase</keyword>
<dbReference type="CDD" id="cd06225">
    <property type="entry name" value="HAMP"/>
    <property type="match status" value="1"/>
</dbReference>
<dbReference type="PROSITE" id="PS50885">
    <property type="entry name" value="HAMP"/>
    <property type="match status" value="1"/>
</dbReference>
<gene>
    <name evidence="13" type="ORF">ADN01_17440</name>
</gene>
<evidence type="ECO:0000256" key="4">
    <source>
        <dbReference type="ARBA" id="ARBA00022553"/>
    </source>
</evidence>
<dbReference type="FunFam" id="3.30.565.10:FF:000006">
    <property type="entry name" value="Sensor histidine kinase WalK"/>
    <property type="match status" value="1"/>
</dbReference>
<keyword evidence="10" id="KW-1133">Transmembrane helix</keyword>
<dbReference type="SUPFAM" id="SSF158472">
    <property type="entry name" value="HAMP domain-like"/>
    <property type="match status" value="1"/>
</dbReference>
<proteinExistence type="predicted"/>
<dbReference type="RefSeq" id="WP_062417053.1">
    <property type="nucleotide sequence ID" value="NZ_DF967974.1"/>
</dbReference>
<dbReference type="Proteomes" id="UP000050501">
    <property type="component" value="Unassembled WGS sequence"/>
</dbReference>
<keyword evidence="8" id="KW-0067">ATP-binding</keyword>
<dbReference type="SMART" id="SM00388">
    <property type="entry name" value="HisKA"/>
    <property type="match status" value="1"/>
</dbReference>
<dbReference type="GO" id="GO:0030295">
    <property type="term" value="F:protein kinase activator activity"/>
    <property type="evidence" value="ECO:0007669"/>
    <property type="project" value="TreeGrafter"/>
</dbReference>
<dbReference type="GO" id="GO:0007234">
    <property type="term" value="P:osmosensory signaling via phosphorelay pathway"/>
    <property type="evidence" value="ECO:0007669"/>
    <property type="project" value="TreeGrafter"/>
</dbReference>
<dbReference type="GO" id="GO:0016020">
    <property type="term" value="C:membrane"/>
    <property type="evidence" value="ECO:0007669"/>
    <property type="project" value="UniProtKB-SubCell"/>
</dbReference>
<dbReference type="EMBL" id="LGCM01000065">
    <property type="protein sequence ID" value="KPL75628.1"/>
    <property type="molecule type" value="Genomic_DNA"/>
</dbReference>
<accession>A0A0P6X877</accession>
<comment type="subcellular location">
    <subcellularLocation>
        <location evidence="2">Membrane</location>
    </subcellularLocation>
</comment>
<protein>
    <recommendedName>
        <fullName evidence="3">histidine kinase</fullName>
        <ecNumber evidence="3">2.7.13.3</ecNumber>
    </recommendedName>
</protein>
<keyword evidence="4" id="KW-0597">Phosphoprotein</keyword>
<dbReference type="SMART" id="SM00304">
    <property type="entry name" value="HAMP"/>
    <property type="match status" value="1"/>
</dbReference>
<evidence type="ECO:0000259" key="12">
    <source>
        <dbReference type="PROSITE" id="PS50885"/>
    </source>
</evidence>
<evidence type="ECO:0000259" key="11">
    <source>
        <dbReference type="PROSITE" id="PS50109"/>
    </source>
</evidence>
<evidence type="ECO:0000256" key="8">
    <source>
        <dbReference type="ARBA" id="ARBA00022840"/>
    </source>
</evidence>
<feature type="domain" description="Histidine kinase" evidence="11">
    <location>
        <begin position="236"/>
        <end position="450"/>
    </location>
</feature>
<evidence type="ECO:0000256" key="9">
    <source>
        <dbReference type="ARBA" id="ARBA00023012"/>
    </source>
</evidence>
<keyword evidence="7" id="KW-0418">Kinase</keyword>
<dbReference type="STRING" id="229921.ADN01_17440"/>
<dbReference type="InterPro" id="IPR003660">
    <property type="entry name" value="HAMP_dom"/>
</dbReference>
<dbReference type="CDD" id="cd00082">
    <property type="entry name" value="HisKA"/>
    <property type="match status" value="1"/>
</dbReference>
<dbReference type="PRINTS" id="PR00344">
    <property type="entry name" value="BCTRLSENSOR"/>
</dbReference>
<dbReference type="GO" id="GO:0000156">
    <property type="term" value="F:phosphorelay response regulator activity"/>
    <property type="evidence" value="ECO:0007669"/>
    <property type="project" value="TreeGrafter"/>
</dbReference>
<dbReference type="PROSITE" id="PS50109">
    <property type="entry name" value="HIS_KIN"/>
    <property type="match status" value="1"/>
</dbReference>
<keyword evidence="10" id="KW-0472">Membrane</keyword>
<evidence type="ECO:0000256" key="2">
    <source>
        <dbReference type="ARBA" id="ARBA00004370"/>
    </source>
</evidence>
<keyword evidence="9" id="KW-0902">Two-component regulatory system</keyword>
<comment type="caution">
    <text evidence="13">The sequence shown here is derived from an EMBL/GenBank/DDBJ whole genome shotgun (WGS) entry which is preliminary data.</text>
</comment>
<evidence type="ECO:0000256" key="5">
    <source>
        <dbReference type="ARBA" id="ARBA00022679"/>
    </source>
</evidence>
<comment type="catalytic activity">
    <reaction evidence="1">
        <text>ATP + protein L-histidine = ADP + protein N-phospho-L-histidine.</text>
        <dbReference type="EC" id="2.7.13.3"/>
    </reaction>
</comment>
<dbReference type="InterPro" id="IPR003661">
    <property type="entry name" value="HisK_dim/P_dom"/>
</dbReference>
<dbReference type="OrthoDB" id="9800372at2"/>
<evidence type="ECO:0000313" key="14">
    <source>
        <dbReference type="Proteomes" id="UP000050501"/>
    </source>
</evidence>
<dbReference type="GO" id="GO:0000155">
    <property type="term" value="F:phosphorelay sensor kinase activity"/>
    <property type="evidence" value="ECO:0007669"/>
    <property type="project" value="InterPro"/>
</dbReference>
<evidence type="ECO:0000256" key="7">
    <source>
        <dbReference type="ARBA" id="ARBA00022777"/>
    </source>
</evidence>
<reference evidence="13 14" key="1">
    <citation type="submission" date="2015-07" db="EMBL/GenBank/DDBJ databases">
        <title>Genome sequence of Levilinea saccharolytica DSM 16555.</title>
        <authorList>
            <person name="Hemp J."/>
            <person name="Ward L.M."/>
            <person name="Pace L.A."/>
            <person name="Fischer W.W."/>
        </authorList>
    </citation>
    <scope>NUCLEOTIDE SEQUENCE [LARGE SCALE GENOMIC DNA]</scope>
    <source>
        <strain evidence="13 14">KIBI-1</strain>
    </source>
</reference>
<dbReference type="InterPro" id="IPR004358">
    <property type="entry name" value="Sig_transdc_His_kin-like_C"/>
</dbReference>
<keyword evidence="6" id="KW-0547">Nucleotide-binding</keyword>